<dbReference type="Gene3D" id="1.10.1670.40">
    <property type="match status" value="1"/>
</dbReference>
<evidence type="ECO:0000256" key="1">
    <source>
        <dbReference type="ARBA" id="ARBA00010817"/>
    </source>
</evidence>
<organism evidence="5 6">
    <name type="scientific">Coccomyxa subellipsoidea (strain C-169)</name>
    <name type="common">Green microalga</name>
    <dbReference type="NCBI Taxonomy" id="574566"/>
    <lineage>
        <taxon>Eukaryota</taxon>
        <taxon>Viridiplantae</taxon>
        <taxon>Chlorophyta</taxon>
        <taxon>core chlorophytes</taxon>
        <taxon>Trebouxiophyceae</taxon>
        <taxon>Trebouxiophyceae incertae sedis</taxon>
        <taxon>Coccomyxaceae</taxon>
        <taxon>Coccomyxa</taxon>
        <taxon>Coccomyxa subellipsoidea</taxon>
    </lineage>
</organism>
<dbReference type="GO" id="GO:0006285">
    <property type="term" value="P:base-excision repair, AP site formation"/>
    <property type="evidence" value="ECO:0007669"/>
    <property type="project" value="TreeGrafter"/>
</dbReference>
<dbReference type="EMBL" id="AGSI01000001">
    <property type="protein sequence ID" value="EIE27684.1"/>
    <property type="molecule type" value="Genomic_DNA"/>
</dbReference>
<dbReference type="Proteomes" id="UP000007264">
    <property type="component" value="Unassembled WGS sequence"/>
</dbReference>
<dbReference type="InterPro" id="IPR011257">
    <property type="entry name" value="DNA_glycosylase"/>
</dbReference>
<dbReference type="PANTHER" id="PTHR43003:SF5">
    <property type="entry name" value="DNA-3-METHYLADENINE GLYCOSYLASE"/>
    <property type="match status" value="1"/>
</dbReference>
<dbReference type="RefSeq" id="XP_005652228.1">
    <property type="nucleotide sequence ID" value="XM_005652171.1"/>
</dbReference>
<dbReference type="GO" id="GO:0006307">
    <property type="term" value="P:DNA alkylation repair"/>
    <property type="evidence" value="ECO:0007669"/>
    <property type="project" value="TreeGrafter"/>
</dbReference>
<dbReference type="PANTHER" id="PTHR43003">
    <property type="entry name" value="DNA-3-METHYLADENINE GLYCOSYLASE"/>
    <property type="match status" value="1"/>
</dbReference>
<dbReference type="OrthoDB" id="415889at2759"/>
<keyword evidence="6" id="KW-1185">Reference proteome</keyword>
<dbReference type="CDD" id="cd00056">
    <property type="entry name" value="ENDO3c"/>
    <property type="match status" value="1"/>
</dbReference>
<dbReference type="InterPro" id="IPR051912">
    <property type="entry name" value="Alkylbase_DNA_Glycosylase/TA"/>
</dbReference>
<dbReference type="KEGG" id="csl:COCSUDRAFT_55672"/>
<comment type="similarity">
    <text evidence="1">Belongs to the alkylbase DNA glycosidase AlkA family.</text>
</comment>
<evidence type="ECO:0000256" key="2">
    <source>
        <dbReference type="ARBA" id="ARBA00022763"/>
    </source>
</evidence>
<dbReference type="GO" id="GO:0043916">
    <property type="term" value="F:DNA-7-methylguanine glycosylase activity"/>
    <property type="evidence" value="ECO:0007669"/>
    <property type="project" value="TreeGrafter"/>
</dbReference>
<reference evidence="5 6" key="1">
    <citation type="journal article" date="2012" name="Genome Biol.">
        <title>The genome of the polar eukaryotic microalga coccomyxa subellipsoidea reveals traits of cold adaptation.</title>
        <authorList>
            <person name="Blanc G."/>
            <person name="Agarkova I."/>
            <person name="Grimwood J."/>
            <person name="Kuo A."/>
            <person name="Brueggeman A."/>
            <person name="Dunigan D."/>
            <person name="Gurnon J."/>
            <person name="Ladunga I."/>
            <person name="Lindquist E."/>
            <person name="Lucas S."/>
            <person name="Pangilinan J."/>
            <person name="Proschold T."/>
            <person name="Salamov A."/>
            <person name="Schmutz J."/>
            <person name="Weeks D."/>
            <person name="Yamada T."/>
            <person name="Claverie J.M."/>
            <person name="Grigoriev I."/>
            <person name="Van Etten J."/>
            <person name="Lomsadze A."/>
            <person name="Borodovsky M."/>
        </authorList>
    </citation>
    <scope>NUCLEOTIDE SEQUENCE [LARGE SCALE GENOMIC DNA]</scope>
    <source>
        <strain evidence="5 6">C-169</strain>
    </source>
</reference>
<comment type="caution">
    <text evidence="5">The sequence shown here is derived from an EMBL/GenBank/DDBJ whole genome shotgun (WGS) entry which is preliminary data.</text>
</comment>
<dbReference type="STRING" id="574566.I0ZAL5"/>
<name>I0ZAL5_COCSC</name>
<dbReference type="InterPro" id="IPR003265">
    <property type="entry name" value="HhH-GPD_domain"/>
</dbReference>
<dbReference type="SUPFAM" id="SSF48150">
    <property type="entry name" value="DNA-glycosylase"/>
    <property type="match status" value="1"/>
</dbReference>
<dbReference type="Pfam" id="PF00730">
    <property type="entry name" value="HhH-GPD"/>
    <property type="match status" value="1"/>
</dbReference>
<keyword evidence="2" id="KW-0227">DNA damage</keyword>
<dbReference type="GO" id="GO:0005634">
    <property type="term" value="C:nucleus"/>
    <property type="evidence" value="ECO:0007669"/>
    <property type="project" value="TreeGrafter"/>
</dbReference>
<gene>
    <name evidence="5" type="ORF">COCSUDRAFT_55672</name>
</gene>
<dbReference type="GO" id="GO:0008725">
    <property type="term" value="F:DNA-3-methyladenine glycosylase activity"/>
    <property type="evidence" value="ECO:0007669"/>
    <property type="project" value="TreeGrafter"/>
</dbReference>
<dbReference type="GO" id="GO:0032131">
    <property type="term" value="F:alkylated DNA binding"/>
    <property type="evidence" value="ECO:0007669"/>
    <property type="project" value="TreeGrafter"/>
</dbReference>
<protein>
    <submittedName>
        <fullName evidence="5">DNA glycosylase</fullName>
    </submittedName>
</protein>
<accession>I0ZAL5</accession>
<dbReference type="FunFam" id="1.10.340.30:FF:000004">
    <property type="entry name" value="DNA-3-methyladenine glycosylase II"/>
    <property type="match status" value="1"/>
</dbReference>
<evidence type="ECO:0000256" key="3">
    <source>
        <dbReference type="ARBA" id="ARBA00023204"/>
    </source>
</evidence>
<dbReference type="GeneID" id="17045699"/>
<evidence type="ECO:0000259" key="4">
    <source>
        <dbReference type="SMART" id="SM00478"/>
    </source>
</evidence>
<keyword evidence="3" id="KW-0234">DNA repair</keyword>
<dbReference type="eggNOG" id="KOG1918">
    <property type="taxonomic scope" value="Eukaryota"/>
</dbReference>
<dbReference type="SMART" id="SM00478">
    <property type="entry name" value="ENDO3c"/>
    <property type="match status" value="1"/>
</dbReference>
<evidence type="ECO:0000313" key="6">
    <source>
        <dbReference type="Proteomes" id="UP000007264"/>
    </source>
</evidence>
<sequence length="208" mass="22414">MGVVLAALIKEHGVPDKLLPTGTDSAFHGLAHIIIDQQLSILAAKCIANRVLAACGGAQVLEPAAVLKVPPTELRACGLSQAKTNYIVDLAQRFESGQLTTEGIVALDDDTLYQQLSAVKGIGRWSVDMFAMFHAGRPDILPVGDLAVRKGFQALYGLKAIPTDAQMAEISEKWRPYRSLGSYYMWRVPTNKSPSIKKSKSVPVGVTL</sequence>
<feature type="domain" description="HhH-GPD" evidence="4">
    <location>
        <begin position="35"/>
        <end position="190"/>
    </location>
</feature>
<proteinExistence type="inferred from homology"/>
<dbReference type="AlphaFoldDB" id="I0ZAL5"/>
<dbReference type="Gene3D" id="1.10.340.30">
    <property type="entry name" value="Hypothetical protein, domain 2"/>
    <property type="match status" value="1"/>
</dbReference>
<evidence type="ECO:0000313" key="5">
    <source>
        <dbReference type="EMBL" id="EIE27684.1"/>
    </source>
</evidence>
<dbReference type="GO" id="GO:0032993">
    <property type="term" value="C:protein-DNA complex"/>
    <property type="evidence" value="ECO:0007669"/>
    <property type="project" value="TreeGrafter"/>
</dbReference>